<evidence type="ECO:0000259" key="1">
    <source>
        <dbReference type="Pfam" id="PF13827"/>
    </source>
</evidence>
<dbReference type="Pfam" id="PF13827">
    <property type="entry name" value="DUF4189"/>
    <property type="match status" value="2"/>
</dbReference>
<gene>
    <name evidence="2" type="ORF">PDM29_11670</name>
</gene>
<dbReference type="EMBL" id="CP115541">
    <property type="protein sequence ID" value="WNH51041.1"/>
    <property type="molecule type" value="Genomic_DNA"/>
</dbReference>
<protein>
    <submittedName>
        <fullName evidence="2">DUF4189 domain-containing protein</fullName>
    </submittedName>
</protein>
<organism evidence="2 3">
    <name type="scientific">Stenotrophomonas oahuensis</name>
    <dbReference type="NCBI Taxonomy" id="3003271"/>
    <lineage>
        <taxon>Bacteria</taxon>
        <taxon>Pseudomonadati</taxon>
        <taxon>Pseudomonadota</taxon>
        <taxon>Gammaproteobacteria</taxon>
        <taxon>Lysobacterales</taxon>
        <taxon>Lysobacteraceae</taxon>
        <taxon>Stenotrophomonas</taxon>
    </lineage>
</organism>
<dbReference type="Proteomes" id="UP001302072">
    <property type="component" value="Chromosome"/>
</dbReference>
<evidence type="ECO:0000313" key="3">
    <source>
        <dbReference type="Proteomes" id="UP001302072"/>
    </source>
</evidence>
<feature type="domain" description="DUF4189" evidence="1">
    <location>
        <begin position="18"/>
        <end position="83"/>
    </location>
</feature>
<feature type="domain" description="DUF4189" evidence="1">
    <location>
        <begin position="116"/>
        <end position="204"/>
    </location>
</feature>
<proteinExistence type="predicted"/>
<dbReference type="RefSeq" id="WP_311190308.1">
    <property type="nucleotide sequence ID" value="NZ_CP115541.1"/>
</dbReference>
<accession>A0ABY9YJH8</accession>
<keyword evidence="3" id="KW-1185">Reference proteome</keyword>
<sequence>MVNGNQPVFQQQCTWLAGAIALNPTTRGLSSAWNHPNADNALADVRRSCGSDCVAVSFYSDHYYMAASDTDVIGWGETAELATYQCVMASQGAPCDVVVAAGSGGAARYWYFHALGYNSAQDKGYAWREARRRRDARNGVLEQCGNEPDCFVFVYTLDHAAIARSESGKLYASDGKTAGQARRAARKYCAKEEGGKAKCDVVTEAK</sequence>
<name>A0ABY9YJH8_9GAMM</name>
<reference evidence="2 3" key="1">
    <citation type="submission" date="2022-12" db="EMBL/GenBank/DDBJ databases">
        <title>Two new species, Stenotrophomonas aracearum and Stenotrophomonas oahuensis, isolated from Anthurium (Araceae family) in Hawaii.</title>
        <authorList>
            <person name="Chunag S.C."/>
            <person name="Dobhal S."/>
            <person name="Alvarez A."/>
            <person name="Arif M."/>
        </authorList>
    </citation>
    <scope>NUCLEOTIDE SEQUENCE [LARGE SCALE GENOMIC DNA]</scope>
    <source>
        <strain evidence="2 3">A5586</strain>
    </source>
</reference>
<dbReference type="InterPro" id="IPR025240">
    <property type="entry name" value="DUF4189"/>
</dbReference>
<evidence type="ECO:0000313" key="2">
    <source>
        <dbReference type="EMBL" id="WNH51041.1"/>
    </source>
</evidence>